<sequence>MITPLDIQNKEFSKGVRGYKEEEVDSFLDILTIDLEKIIGENAALKEEVKHLGEELEKYRGSETAVVETLEAAKALMRDIAVSSEKRAEILLKNAELDAQLITREAKESVERLTEESANLRNRFVTFKSKYKNLLESELERFDALSNEIFTEFGDLGVRTNPSQKNSVQEAKNENAEHSTKIISEIESGVDDLKKTMINLRVGDGAH</sequence>
<evidence type="ECO:0000256" key="1">
    <source>
        <dbReference type="ARBA" id="ARBA00004496"/>
    </source>
</evidence>
<dbReference type="RefSeq" id="WP_162362976.1">
    <property type="nucleotide sequence ID" value="NZ_CP047591.1"/>
</dbReference>
<gene>
    <name evidence="7" type="ORF">Ami3637_13240</name>
</gene>
<dbReference type="InterPro" id="IPR019933">
    <property type="entry name" value="DivIVA_domain"/>
</dbReference>
<feature type="coiled-coil region" evidence="6">
    <location>
        <begin position="28"/>
        <end position="62"/>
    </location>
</feature>
<reference evidence="7 8" key="1">
    <citation type="submission" date="2020-01" db="EMBL/GenBank/DDBJ databases">
        <title>Genomic analysis of Aminipila sp. CBA3637.</title>
        <authorList>
            <person name="Kim Y.B."/>
            <person name="Roh S.W."/>
        </authorList>
    </citation>
    <scope>NUCLEOTIDE SEQUENCE [LARGE SCALE GENOMIC DNA]</scope>
    <source>
        <strain evidence="7 8">CBA3637</strain>
    </source>
</reference>
<organism evidence="7 8">
    <name type="scientific">Aminipila terrae</name>
    <dbReference type="NCBI Taxonomy" id="2697030"/>
    <lineage>
        <taxon>Bacteria</taxon>
        <taxon>Bacillati</taxon>
        <taxon>Bacillota</taxon>
        <taxon>Clostridia</taxon>
        <taxon>Peptostreptococcales</taxon>
        <taxon>Anaerovoracaceae</taxon>
        <taxon>Aminipila</taxon>
    </lineage>
</organism>
<dbReference type="EMBL" id="CP047591">
    <property type="protein sequence ID" value="QHI73210.1"/>
    <property type="molecule type" value="Genomic_DNA"/>
</dbReference>
<dbReference type="InterPro" id="IPR007793">
    <property type="entry name" value="DivIVA_fam"/>
</dbReference>
<evidence type="ECO:0000256" key="6">
    <source>
        <dbReference type="SAM" id="Coils"/>
    </source>
</evidence>
<dbReference type="Gene3D" id="6.10.250.660">
    <property type="match status" value="1"/>
</dbReference>
<keyword evidence="2" id="KW-0963">Cytoplasm</keyword>
<comment type="subcellular location">
    <subcellularLocation>
        <location evidence="1">Cytoplasm</location>
    </subcellularLocation>
</comment>
<keyword evidence="8" id="KW-1185">Reference proteome</keyword>
<evidence type="ECO:0000256" key="2">
    <source>
        <dbReference type="ARBA" id="ARBA00022490"/>
    </source>
</evidence>
<dbReference type="PANTHER" id="PTHR35794:SF1">
    <property type="entry name" value="CELL CYCLE PROTEIN GPSB"/>
    <property type="match status" value="1"/>
</dbReference>
<dbReference type="GO" id="GO:0005737">
    <property type="term" value="C:cytoplasm"/>
    <property type="evidence" value="ECO:0007669"/>
    <property type="project" value="UniProtKB-SubCell"/>
</dbReference>
<evidence type="ECO:0000256" key="5">
    <source>
        <dbReference type="ARBA" id="ARBA00023306"/>
    </source>
</evidence>
<keyword evidence="5" id="KW-0131">Cell cycle</keyword>
<dbReference type="KEGG" id="amic:Ami3637_13240"/>
<dbReference type="AlphaFoldDB" id="A0A6P1MEW7"/>
<dbReference type="NCBIfam" id="TIGR03544">
    <property type="entry name" value="DivI1A_domain"/>
    <property type="match status" value="1"/>
</dbReference>
<dbReference type="PANTHER" id="PTHR35794">
    <property type="entry name" value="CELL DIVISION PROTEIN DIVIVA"/>
    <property type="match status" value="1"/>
</dbReference>
<feature type="coiled-coil region" evidence="6">
    <location>
        <begin position="92"/>
        <end position="148"/>
    </location>
</feature>
<accession>A0A6P1MEW7</accession>
<dbReference type="Pfam" id="PF05103">
    <property type="entry name" value="DivIVA"/>
    <property type="match status" value="1"/>
</dbReference>
<dbReference type="GO" id="GO:0051301">
    <property type="term" value="P:cell division"/>
    <property type="evidence" value="ECO:0007669"/>
    <property type="project" value="UniProtKB-KW"/>
</dbReference>
<protein>
    <submittedName>
        <fullName evidence="7">DivIVA domain-containing protein</fullName>
    </submittedName>
</protein>
<evidence type="ECO:0000313" key="8">
    <source>
        <dbReference type="Proteomes" id="UP000463883"/>
    </source>
</evidence>
<keyword evidence="3" id="KW-0132">Cell division</keyword>
<evidence type="ECO:0000313" key="7">
    <source>
        <dbReference type="EMBL" id="QHI73210.1"/>
    </source>
</evidence>
<name>A0A6P1MEW7_9FIRM</name>
<evidence type="ECO:0000256" key="3">
    <source>
        <dbReference type="ARBA" id="ARBA00022618"/>
    </source>
</evidence>
<dbReference type="Proteomes" id="UP000463883">
    <property type="component" value="Chromosome"/>
</dbReference>
<keyword evidence="4 6" id="KW-0175">Coiled coil</keyword>
<evidence type="ECO:0000256" key="4">
    <source>
        <dbReference type="ARBA" id="ARBA00023054"/>
    </source>
</evidence>
<proteinExistence type="predicted"/>